<evidence type="ECO:0000313" key="2">
    <source>
        <dbReference type="Proteomes" id="UP000076154"/>
    </source>
</evidence>
<organism evidence="1 2">
    <name type="scientific">Hypsizygus marmoreus</name>
    <name type="common">White beech mushroom</name>
    <name type="synonym">Agaricus marmoreus</name>
    <dbReference type="NCBI Taxonomy" id="39966"/>
    <lineage>
        <taxon>Eukaryota</taxon>
        <taxon>Fungi</taxon>
        <taxon>Dikarya</taxon>
        <taxon>Basidiomycota</taxon>
        <taxon>Agaricomycotina</taxon>
        <taxon>Agaricomycetes</taxon>
        <taxon>Agaricomycetidae</taxon>
        <taxon>Agaricales</taxon>
        <taxon>Tricholomatineae</taxon>
        <taxon>Lyophyllaceae</taxon>
        <taxon>Hypsizygus</taxon>
    </lineage>
</organism>
<accession>A0A369KAH9</accession>
<evidence type="ECO:0000313" key="1">
    <source>
        <dbReference type="EMBL" id="RDB28784.1"/>
    </source>
</evidence>
<protein>
    <submittedName>
        <fullName evidence="1">Uncharacterized protein</fullName>
    </submittedName>
</protein>
<dbReference type="EMBL" id="LUEZ02000010">
    <property type="protein sequence ID" value="RDB28784.1"/>
    <property type="molecule type" value="Genomic_DNA"/>
</dbReference>
<sequence>MLILNMIQQQLGSGWTFMANNFCKAERGSVSDDEDVRWAGKGSQNDSASVPFGQLKWFDNTEVSFSPVRNYIFDSPNLIHTANQHVPATCVRSPHHVLSAVLSAVSQVSRSSDSAWCNSHAMIAHQKELEPMASSTYHCTYLISMHSGAPSRVPLPQSTIFGAVIHQCEQDTNSA</sequence>
<keyword evidence="2" id="KW-1185">Reference proteome</keyword>
<proteinExistence type="predicted"/>
<dbReference type="InParanoid" id="A0A369KAH9"/>
<name>A0A369KAH9_HYPMA</name>
<reference evidence="1" key="1">
    <citation type="submission" date="2018-04" db="EMBL/GenBank/DDBJ databases">
        <title>Whole genome sequencing of Hypsizygus marmoreus.</title>
        <authorList>
            <person name="Choi I.-G."/>
            <person name="Min B."/>
            <person name="Kim J.-G."/>
            <person name="Kim S."/>
            <person name="Oh Y.-L."/>
            <person name="Kong W.-S."/>
            <person name="Park H."/>
            <person name="Jeong J."/>
            <person name="Song E.-S."/>
        </authorList>
    </citation>
    <scope>NUCLEOTIDE SEQUENCE [LARGE SCALE GENOMIC DNA]</scope>
    <source>
        <strain evidence="1">51987-8</strain>
    </source>
</reference>
<dbReference type="AlphaFoldDB" id="A0A369KAH9"/>
<comment type="caution">
    <text evidence="1">The sequence shown here is derived from an EMBL/GenBank/DDBJ whole genome shotgun (WGS) entry which is preliminary data.</text>
</comment>
<gene>
    <name evidence="1" type="ORF">Hypma_014969</name>
</gene>
<dbReference type="Proteomes" id="UP000076154">
    <property type="component" value="Unassembled WGS sequence"/>
</dbReference>